<keyword evidence="3" id="KW-1185">Reference proteome</keyword>
<evidence type="ECO:0000313" key="3">
    <source>
        <dbReference type="Proteomes" id="UP000219482"/>
    </source>
</evidence>
<gene>
    <name evidence="2" type="ORF">SAMN06272739_0795</name>
</gene>
<accession>A0A286GHG7</accession>
<feature type="transmembrane region" description="Helical" evidence="1">
    <location>
        <begin position="147"/>
        <end position="170"/>
    </location>
</feature>
<dbReference type="Proteomes" id="UP000219482">
    <property type="component" value="Unassembled WGS sequence"/>
</dbReference>
<reference evidence="3" key="1">
    <citation type="submission" date="2017-09" db="EMBL/GenBank/DDBJ databases">
        <authorList>
            <person name="Varghese N."/>
            <person name="Submissions S."/>
        </authorList>
    </citation>
    <scope>NUCLEOTIDE SEQUENCE [LARGE SCALE GENOMIC DNA]</scope>
    <source>
        <strain evidence="3">DSM 44270</strain>
    </source>
</reference>
<protein>
    <recommendedName>
        <fullName evidence="4">DUF2975 domain-containing protein</fullName>
    </recommendedName>
</protein>
<sequence>MPGNGVYRLTFDRHPVKVDHMTHLRLVVLPLRVLLVIVFAGLLAAQIWAVPALLPELADPSLEQSFMRWTMLAVAILGLACVQVVIVCTWKLLSLVTADRIFSADALPWVNAIVRAIVVGWVMLFGTLVCAYYFIVDEVSDDPVLPALLLLLLLVGAVLGLLMVVMRALLRQATTLRADMEAVI</sequence>
<keyword evidence="1" id="KW-1133">Transmembrane helix</keyword>
<organism evidence="2 3">
    <name type="scientific">Blastococcus haudaquaticus</name>
    <dbReference type="NCBI Taxonomy" id="1938745"/>
    <lineage>
        <taxon>Bacteria</taxon>
        <taxon>Bacillati</taxon>
        <taxon>Actinomycetota</taxon>
        <taxon>Actinomycetes</taxon>
        <taxon>Geodermatophilales</taxon>
        <taxon>Geodermatophilaceae</taxon>
        <taxon>Blastococcus</taxon>
    </lineage>
</organism>
<dbReference type="EMBL" id="OCNK01000001">
    <property type="protein sequence ID" value="SOD94434.1"/>
    <property type="molecule type" value="Genomic_DNA"/>
</dbReference>
<evidence type="ECO:0008006" key="4">
    <source>
        <dbReference type="Google" id="ProtNLM"/>
    </source>
</evidence>
<feature type="transmembrane region" description="Helical" evidence="1">
    <location>
        <begin position="26"/>
        <end position="49"/>
    </location>
</feature>
<name>A0A286GHG7_9ACTN</name>
<dbReference type="InterPro" id="IPR021354">
    <property type="entry name" value="DUF2975"/>
</dbReference>
<evidence type="ECO:0000256" key="1">
    <source>
        <dbReference type="SAM" id="Phobius"/>
    </source>
</evidence>
<dbReference type="AlphaFoldDB" id="A0A286GHG7"/>
<evidence type="ECO:0000313" key="2">
    <source>
        <dbReference type="EMBL" id="SOD94434.1"/>
    </source>
</evidence>
<keyword evidence="1" id="KW-0812">Transmembrane</keyword>
<keyword evidence="1" id="KW-0472">Membrane</keyword>
<proteinExistence type="predicted"/>
<feature type="transmembrane region" description="Helical" evidence="1">
    <location>
        <begin position="113"/>
        <end position="135"/>
    </location>
</feature>
<dbReference type="Pfam" id="PF11188">
    <property type="entry name" value="DUF2975"/>
    <property type="match status" value="1"/>
</dbReference>
<feature type="transmembrane region" description="Helical" evidence="1">
    <location>
        <begin position="69"/>
        <end position="93"/>
    </location>
</feature>